<reference evidence="1 2" key="2">
    <citation type="journal article" date="2017" name="Front. Plant Sci.">
        <title>Gene Classification and Mining of Molecular Markers Useful in Red Clover (Trifolium pratense) Breeding.</title>
        <authorList>
            <person name="Istvanek J."/>
            <person name="Dluhosova J."/>
            <person name="Dluhos P."/>
            <person name="Patkova L."/>
            <person name="Nedelnik J."/>
            <person name="Repkova J."/>
        </authorList>
    </citation>
    <scope>NUCLEOTIDE SEQUENCE [LARGE SCALE GENOMIC DNA]</scope>
    <source>
        <strain evidence="2">cv. Tatra</strain>
        <tissue evidence="1">Young leaves</tissue>
    </source>
</reference>
<accession>A0A2K3M486</accession>
<organism evidence="1 2">
    <name type="scientific">Trifolium pratense</name>
    <name type="common">Red clover</name>
    <dbReference type="NCBI Taxonomy" id="57577"/>
    <lineage>
        <taxon>Eukaryota</taxon>
        <taxon>Viridiplantae</taxon>
        <taxon>Streptophyta</taxon>
        <taxon>Embryophyta</taxon>
        <taxon>Tracheophyta</taxon>
        <taxon>Spermatophyta</taxon>
        <taxon>Magnoliopsida</taxon>
        <taxon>eudicotyledons</taxon>
        <taxon>Gunneridae</taxon>
        <taxon>Pentapetalae</taxon>
        <taxon>rosids</taxon>
        <taxon>fabids</taxon>
        <taxon>Fabales</taxon>
        <taxon>Fabaceae</taxon>
        <taxon>Papilionoideae</taxon>
        <taxon>50 kb inversion clade</taxon>
        <taxon>NPAAA clade</taxon>
        <taxon>Hologalegina</taxon>
        <taxon>IRL clade</taxon>
        <taxon>Trifolieae</taxon>
        <taxon>Trifolium</taxon>
    </lineage>
</organism>
<reference evidence="1 2" key="1">
    <citation type="journal article" date="2014" name="Am. J. Bot.">
        <title>Genome assembly and annotation for red clover (Trifolium pratense; Fabaceae).</title>
        <authorList>
            <person name="Istvanek J."/>
            <person name="Jaros M."/>
            <person name="Krenek A."/>
            <person name="Repkova J."/>
        </authorList>
    </citation>
    <scope>NUCLEOTIDE SEQUENCE [LARGE SCALE GENOMIC DNA]</scope>
    <source>
        <strain evidence="2">cv. Tatra</strain>
        <tissue evidence="1">Young leaves</tissue>
    </source>
</reference>
<evidence type="ECO:0000313" key="1">
    <source>
        <dbReference type="EMBL" id="PNX85602.1"/>
    </source>
</evidence>
<dbReference type="Proteomes" id="UP000236291">
    <property type="component" value="Unassembled WGS sequence"/>
</dbReference>
<gene>
    <name evidence="1" type="ORF">L195_g041672</name>
</gene>
<protein>
    <submittedName>
        <fullName evidence="1">Uncharacterized protein</fullName>
    </submittedName>
</protein>
<sequence length="41" mass="4704">MRVSIFWPRWEHPQARHGDIRRAPSSNAIDADATGVAFVRE</sequence>
<evidence type="ECO:0000313" key="2">
    <source>
        <dbReference type="Proteomes" id="UP000236291"/>
    </source>
</evidence>
<comment type="caution">
    <text evidence="1">The sequence shown here is derived from an EMBL/GenBank/DDBJ whole genome shotgun (WGS) entry which is preliminary data.</text>
</comment>
<dbReference type="AlphaFoldDB" id="A0A2K3M486"/>
<name>A0A2K3M486_TRIPR</name>
<proteinExistence type="predicted"/>
<dbReference type="EMBL" id="ASHM01049156">
    <property type="protein sequence ID" value="PNX85602.1"/>
    <property type="molecule type" value="Genomic_DNA"/>
</dbReference>